<accession>A0ABS7G0D8</accession>
<dbReference type="Gene3D" id="1.10.260.40">
    <property type="entry name" value="lambda repressor-like DNA-binding domains"/>
    <property type="match status" value="1"/>
</dbReference>
<dbReference type="PROSITE" id="PS50943">
    <property type="entry name" value="HTH_CROC1"/>
    <property type="match status" value="1"/>
</dbReference>
<name>A0ABS7G0D8_9ACTN</name>
<protein>
    <submittedName>
        <fullName evidence="2">Helix-turn-helix domain-containing protein</fullName>
    </submittedName>
</protein>
<dbReference type="Pfam" id="PF13560">
    <property type="entry name" value="HTH_31"/>
    <property type="match status" value="1"/>
</dbReference>
<evidence type="ECO:0000313" key="3">
    <source>
        <dbReference type="Proteomes" id="UP000774570"/>
    </source>
</evidence>
<evidence type="ECO:0000313" key="2">
    <source>
        <dbReference type="EMBL" id="MBW8485966.1"/>
    </source>
</evidence>
<dbReference type="CDD" id="cd00093">
    <property type="entry name" value="HTH_XRE"/>
    <property type="match status" value="1"/>
</dbReference>
<dbReference type="InterPro" id="IPR001387">
    <property type="entry name" value="Cro/C1-type_HTH"/>
</dbReference>
<dbReference type="EMBL" id="JAIBOA010000019">
    <property type="protein sequence ID" value="MBW8485966.1"/>
    <property type="molecule type" value="Genomic_DNA"/>
</dbReference>
<dbReference type="InterPro" id="IPR043917">
    <property type="entry name" value="DUF5753"/>
</dbReference>
<dbReference type="Pfam" id="PF19054">
    <property type="entry name" value="DUF5753"/>
    <property type="match status" value="1"/>
</dbReference>
<comment type="caution">
    <text evidence="2">The sequence shown here is derived from an EMBL/GenBank/DDBJ whole genome shotgun (WGS) entry which is preliminary data.</text>
</comment>
<dbReference type="Proteomes" id="UP000774570">
    <property type="component" value="Unassembled WGS sequence"/>
</dbReference>
<feature type="domain" description="HTH cro/C1-type" evidence="1">
    <location>
        <begin position="21"/>
        <end position="75"/>
    </location>
</feature>
<dbReference type="SUPFAM" id="SSF47413">
    <property type="entry name" value="lambda repressor-like DNA-binding domains"/>
    <property type="match status" value="1"/>
</dbReference>
<gene>
    <name evidence="2" type="ORF">K1Y72_26560</name>
</gene>
<reference evidence="2 3" key="1">
    <citation type="submission" date="2021-07" db="EMBL/GenBank/DDBJ databases">
        <title>Actinomadura sp. PM05-2 isolated from lichen.</title>
        <authorList>
            <person name="Somphong A."/>
            <person name="Phongsopitanun W."/>
            <person name="Tanasupawat S."/>
            <person name="Peongsungnone V."/>
        </authorList>
    </citation>
    <scope>NUCLEOTIDE SEQUENCE [LARGE SCALE GENOMIC DNA]</scope>
    <source>
        <strain evidence="2 3">PM05-2</strain>
    </source>
</reference>
<keyword evidence="3" id="KW-1185">Reference proteome</keyword>
<dbReference type="InterPro" id="IPR010982">
    <property type="entry name" value="Lambda_DNA-bd_dom_sf"/>
</dbReference>
<organism evidence="2 3">
    <name type="scientific">Actinomadura parmotrematis</name>
    <dbReference type="NCBI Taxonomy" id="2864039"/>
    <lineage>
        <taxon>Bacteria</taxon>
        <taxon>Bacillati</taxon>
        <taxon>Actinomycetota</taxon>
        <taxon>Actinomycetes</taxon>
        <taxon>Streptosporangiales</taxon>
        <taxon>Thermomonosporaceae</taxon>
        <taxon>Actinomadura</taxon>
    </lineage>
</organism>
<sequence length="296" mass="32645">MHVSEVPVNSTVPRRQLGRELRALRNKARLTVKLAAQELEISEAKLWRIETGQTALRSHDVEIMCRIYGAPPDLADALKGLAKETKGKGWWHAYGDVIPGDFDLYIGLEGAMSSLEQYSTELVPGLLQTPDYARALIQLLIPDLSDEELERRVDLRIQRQTLLTRSTAPPELRIALNEAVIRRPLGGRAVMAAQLDHLAAMNELSNVTVHVIPFSKEGHQGLGTGPFSLMRFPTTANGRDHEPPVVYVEGLTGALYLDKPHEIGRYAAAFDAIKNVALSRINSSSLCLATAREMNG</sequence>
<proteinExistence type="predicted"/>
<evidence type="ECO:0000259" key="1">
    <source>
        <dbReference type="PROSITE" id="PS50943"/>
    </source>
</evidence>